<comment type="similarity">
    <text evidence="1">Belongs to the RRM RBM42 family.</text>
</comment>
<dbReference type="InterPro" id="IPR034215">
    <property type="entry name" value="RBM42_RRM"/>
</dbReference>
<dbReference type="Bgee" id="ENSGACG00000004170">
    <property type="expression patterns" value="Expressed in embryo and 12 other cell types or tissues"/>
</dbReference>
<dbReference type="InterPro" id="IPR035979">
    <property type="entry name" value="RBD_domain_sf"/>
</dbReference>
<evidence type="ECO:0000256" key="3">
    <source>
        <dbReference type="ARBA" id="ARBA00022884"/>
    </source>
</evidence>
<evidence type="ECO:0000256" key="6">
    <source>
        <dbReference type="SAM" id="MobiDB-lite"/>
    </source>
</evidence>
<evidence type="ECO:0000256" key="5">
    <source>
        <dbReference type="PROSITE-ProRule" id="PRU00176"/>
    </source>
</evidence>
<dbReference type="PANTHER" id="PTHR47640:SF11">
    <property type="entry name" value="RNA-BINDING PROTEIN 42"/>
    <property type="match status" value="1"/>
</dbReference>
<dbReference type="Ensembl" id="ENSGACT00000005505.1">
    <property type="protein sequence ID" value="ENSGACP00000005489.1"/>
    <property type="gene ID" value="ENSGACG00000004170.1"/>
</dbReference>
<feature type="region of interest" description="Disordered" evidence="6">
    <location>
        <begin position="69"/>
        <end position="109"/>
    </location>
</feature>
<reference evidence="8" key="2">
    <citation type="submission" date="2024-04" db="UniProtKB">
        <authorList>
            <consortium name="Ensembl"/>
        </authorList>
    </citation>
    <scope>IDENTIFICATION</scope>
</reference>
<dbReference type="PROSITE" id="PS50102">
    <property type="entry name" value="RRM"/>
    <property type="match status" value="1"/>
</dbReference>
<dbReference type="InterPro" id="IPR000504">
    <property type="entry name" value="RRM_dom"/>
</dbReference>
<name>G3NJH8_GASAC</name>
<evidence type="ECO:0000259" key="7">
    <source>
        <dbReference type="PROSITE" id="PS50102"/>
    </source>
</evidence>
<organism evidence="8">
    <name type="scientific">Gasterosteus aculeatus</name>
    <name type="common">Three-spined stickleback</name>
    <dbReference type="NCBI Taxonomy" id="69293"/>
    <lineage>
        <taxon>Eukaryota</taxon>
        <taxon>Metazoa</taxon>
        <taxon>Chordata</taxon>
        <taxon>Craniata</taxon>
        <taxon>Vertebrata</taxon>
        <taxon>Euteleostomi</taxon>
        <taxon>Actinopterygii</taxon>
        <taxon>Neopterygii</taxon>
        <taxon>Teleostei</taxon>
        <taxon>Neoteleostei</taxon>
        <taxon>Acanthomorphata</taxon>
        <taxon>Eupercaria</taxon>
        <taxon>Perciformes</taxon>
        <taxon>Cottioidei</taxon>
        <taxon>Gasterosteales</taxon>
        <taxon>Gasterosteidae</taxon>
        <taxon>Gasterosteus</taxon>
    </lineage>
</organism>
<feature type="region of interest" description="Disordered" evidence="6">
    <location>
        <begin position="168"/>
        <end position="205"/>
    </location>
</feature>
<dbReference type="PANTHER" id="PTHR47640">
    <property type="entry name" value="TRNA SELENOCYSTEINE 1-ASSOCIATED PROTEIN 1-RELATED-RELATED"/>
    <property type="match status" value="1"/>
</dbReference>
<dbReference type="SMART" id="SM00360">
    <property type="entry name" value="RRM"/>
    <property type="match status" value="1"/>
</dbReference>
<dbReference type="Pfam" id="PF00076">
    <property type="entry name" value="RRM_1"/>
    <property type="match status" value="1"/>
</dbReference>
<dbReference type="CDD" id="cd12383">
    <property type="entry name" value="RRM_RBM42"/>
    <property type="match status" value="1"/>
</dbReference>
<reference evidence="8" key="1">
    <citation type="submission" date="2006-01" db="EMBL/GenBank/DDBJ databases">
        <authorList>
            <person name="Lindblad-Toh K."/>
            <person name="Mauceli E."/>
            <person name="Grabherr M."/>
            <person name="Chang J.L."/>
            <person name="Lander E.S."/>
        </authorList>
    </citation>
    <scope>NUCLEOTIDE SEQUENCE [LARGE SCALE GENOMIC DNA]</scope>
</reference>
<evidence type="ECO:0000256" key="4">
    <source>
        <dbReference type="ARBA" id="ARBA00030574"/>
    </source>
</evidence>
<protein>
    <recommendedName>
        <fullName evidence="2">RNA-binding protein 42</fullName>
    </recommendedName>
    <alternativeName>
        <fullName evidence="4">RNA-binding motif protein 42</fullName>
    </alternativeName>
</protein>
<keyword evidence="3 5" id="KW-0694">RNA-binding</keyword>
<evidence type="ECO:0000313" key="8">
    <source>
        <dbReference type="Ensembl" id="ENSGACP00000005489.1"/>
    </source>
</evidence>
<dbReference type="Gene3D" id="3.30.70.330">
    <property type="match status" value="1"/>
</dbReference>
<sequence length="339" mass="37403">MAVKSGEERLKEMEAEMALFEQEVLGGPVQVLGSPPVMEGVPMALSAPALQMVRPIIGTNTYRQMMRGPPMAPPLPRPPPPPPMMLPPSMQGQSLPGSSQPVQHMGSPPQTPSIFQAAPTVYSAPPAPSGHKRVDVRAQRQARMEELAARVAEQQAAVIAAGLLDKKESEDSGKVIGPNMPEPEPAHTEVHAATPVESASEDKKRARAEKVRKCIRTAAGTSWEDASLLEWESDDFRIFCGDLGNEVNDDILARAFSRYPSFLKAKVVRDKRTGKTKGYGFVSFKDPNDYVRAMREMNGKYVGSRPIKLRKSMWKDRNMEVVRKKQKEKKKLGLNVNQI</sequence>
<feature type="domain" description="RRM" evidence="7">
    <location>
        <begin position="236"/>
        <end position="314"/>
    </location>
</feature>
<evidence type="ECO:0000256" key="1">
    <source>
        <dbReference type="ARBA" id="ARBA00007408"/>
    </source>
</evidence>
<evidence type="ECO:0000256" key="2">
    <source>
        <dbReference type="ARBA" id="ARBA00015192"/>
    </source>
</evidence>
<dbReference type="InterPro" id="IPR012677">
    <property type="entry name" value="Nucleotide-bd_a/b_plait_sf"/>
</dbReference>
<feature type="compositionally biased region" description="Pro residues" evidence="6">
    <location>
        <begin position="70"/>
        <end position="86"/>
    </location>
</feature>
<proteinExistence type="inferred from homology"/>
<dbReference type="GO" id="GO:0003729">
    <property type="term" value="F:mRNA binding"/>
    <property type="evidence" value="ECO:0007669"/>
    <property type="project" value="InterPro"/>
</dbReference>
<dbReference type="SUPFAM" id="SSF54928">
    <property type="entry name" value="RNA-binding domain, RBD"/>
    <property type="match status" value="1"/>
</dbReference>
<dbReference type="AlphaFoldDB" id="G3NJH8"/>
<dbReference type="InterPro" id="IPR050825">
    <property type="entry name" value="RBM42_RBP45_47-like"/>
</dbReference>
<accession>G3NJH8</accession>